<proteinExistence type="predicted"/>
<keyword evidence="3 8" id="KW-0347">Helicase</keyword>
<evidence type="ECO:0000256" key="2">
    <source>
        <dbReference type="ARBA" id="ARBA00022801"/>
    </source>
</evidence>
<sequence>MRVLCRDAEWLVQRVDAANDAGTQHAVQVVGVDDLVRGHQAVFLTQLDRIEPVDPRKTQLVPDGSNGFRRAKLFLEAQLRQMPAASETPDLDGLGAFDPMAFQLTTVRRALEQLRPRLLLADTVGLGKTIQVGMVLTELMRRGRADRILVLAKKSMLTQFQAELWNRFNLPLVRLDSQGIAKLRLKIPTNKNPFEVYHRIIISIDTLKDAGRYRHFLEETRWDVVVIDEAHNVAGASVPENHQAHRLARLLSRRTDSMLLTTATPHNGKRETFGRLISLLDPSAIPDPRYREYDADDIRGFYLMRFKEDIRGQIGQQMTDRIVTPLAQTTTQATQAEEAVYGVLGEMRQAAKEAKALGKGADWRNQRLIQYGLYKQFLSSPESCAGTVTKRLNSLTQKDPQNAEIPYLKQLSTALKGLALTDSSRFKLLLGQLEAIGWTGKANSPRILVFTEYVPTQQALALAIAAYFNLKHSEKFEDQAKQAIASINGACPDIHLMAAVEAFGTQSAPVRIMIATDVASEGINLHHQCHHVIHYDLPWSIITLIQRNGRVDRIGQTHQPILRYLMVETANGLLSGDSAIFGRLIEKVEEINRSTRSGESQLMLYDPEKEAEYIAEQGLLADDQNVLEKRTGTDATVDAEANALESIITAGNLKDDDDLLAMLLGGREESENKAGETGQIPPPSLTHLPIYPPTHPPTHSSRIRFYRDMAFLKEAYGLLRETKRDYPNLEESGKMVTLTAPADLKRRLGSPSQKESVIFGATAIPEEAWPAHDQFRLTEDVERVKLAITAARNTSGYWSKELLCSETHPIMQWLVERLLMEFARGEAPIITSKHLAAGELAFCFMGQVPSKAGTPLVVDAHAVRILPKGKSEILSLEQTLSDAEFGTLANINRPAETQSAQLLLSAAVDASLKHLKALEKERQSRVMPLLRQEERRLRDWRRKRQEIIDRRLTDLDSTSATAKRLRQERDDMEKYIKDRQQHWRDMHLLPGESPITRLLLVIEGVAN</sequence>
<comment type="caution">
    <text evidence="8">The sequence shown here is derived from an EMBL/GenBank/DDBJ whole genome shotgun (WGS) entry which is preliminary data.</text>
</comment>
<evidence type="ECO:0000259" key="7">
    <source>
        <dbReference type="PROSITE" id="PS51194"/>
    </source>
</evidence>
<dbReference type="InterPro" id="IPR000330">
    <property type="entry name" value="SNF2_N"/>
</dbReference>
<dbReference type="Pfam" id="PF00271">
    <property type="entry name" value="Helicase_C"/>
    <property type="match status" value="1"/>
</dbReference>
<dbReference type="SMART" id="SM00487">
    <property type="entry name" value="DEXDc"/>
    <property type="match status" value="1"/>
</dbReference>
<reference evidence="8 9" key="1">
    <citation type="submission" date="2016-11" db="EMBL/GenBank/DDBJ databases">
        <title>Draft Genome Sequences of Nine Cyanobacterial Strains from Diverse Habitats.</title>
        <authorList>
            <person name="Zhu T."/>
            <person name="Hou S."/>
            <person name="Lu X."/>
            <person name="Hess W.R."/>
        </authorList>
    </citation>
    <scope>NUCLEOTIDE SEQUENCE [LARGE SCALE GENOMIC DNA]</scope>
    <source>
        <strain evidence="8 9">NIES-30</strain>
    </source>
</reference>
<evidence type="ECO:0000256" key="5">
    <source>
        <dbReference type="SAM" id="Coils"/>
    </source>
</evidence>
<dbReference type="InterPro" id="IPR049730">
    <property type="entry name" value="SNF2/RAD54-like_C"/>
</dbReference>
<name>A0A1U7J003_9CYAN</name>
<evidence type="ECO:0000256" key="4">
    <source>
        <dbReference type="ARBA" id="ARBA00022840"/>
    </source>
</evidence>
<dbReference type="Pfam" id="PF00176">
    <property type="entry name" value="SNF2-rel_dom"/>
    <property type="match status" value="1"/>
</dbReference>
<keyword evidence="9" id="KW-1185">Reference proteome</keyword>
<protein>
    <submittedName>
        <fullName evidence="8">Helicase</fullName>
    </submittedName>
</protein>
<dbReference type="InterPro" id="IPR038718">
    <property type="entry name" value="SNF2-like_sf"/>
</dbReference>
<evidence type="ECO:0000259" key="6">
    <source>
        <dbReference type="PROSITE" id="PS51192"/>
    </source>
</evidence>
<feature type="domain" description="Helicase ATP-binding" evidence="6">
    <location>
        <begin position="109"/>
        <end position="283"/>
    </location>
</feature>
<dbReference type="Gene3D" id="3.40.50.300">
    <property type="entry name" value="P-loop containing nucleotide triphosphate hydrolases"/>
    <property type="match status" value="1"/>
</dbReference>
<feature type="coiled-coil region" evidence="5">
    <location>
        <begin position="930"/>
        <end position="975"/>
    </location>
</feature>
<dbReference type="PANTHER" id="PTHR45766:SF6">
    <property type="entry name" value="SWI_SNF-RELATED MATRIX-ASSOCIATED ACTIN-DEPENDENT REGULATOR OF CHROMATIN SUBFAMILY A-LIKE PROTEIN 1"/>
    <property type="match status" value="1"/>
</dbReference>
<gene>
    <name evidence="8" type="ORF">NIES30_21985</name>
</gene>
<dbReference type="SUPFAM" id="SSF52540">
    <property type="entry name" value="P-loop containing nucleoside triphosphate hydrolases"/>
    <property type="match status" value="2"/>
</dbReference>
<dbReference type="CDD" id="cd18793">
    <property type="entry name" value="SF2_C_SNF"/>
    <property type="match status" value="1"/>
</dbReference>
<evidence type="ECO:0000313" key="8">
    <source>
        <dbReference type="EMBL" id="OKH44696.1"/>
    </source>
</evidence>
<feature type="domain" description="Helicase C-terminal" evidence="7">
    <location>
        <begin position="432"/>
        <end position="608"/>
    </location>
</feature>
<dbReference type="InterPro" id="IPR057342">
    <property type="entry name" value="DEXDc_RapA"/>
</dbReference>
<dbReference type="OrthoDB" id="9814088at2"/>
<dbReference type="STRING" id="549789.NIES30_21985"/>
<dbReference type="InterPro" id="IPR014001">
    <property type="entry name" value="Helicase_ATP-bd"/>
</dbReference>
<evidence type="ECO:0000256" key="3">
    <source>
        <dbReference type="ARBA" id="ARBA00022806"/>
    </source>
</evidence>
<dbReference type="GO" id="GO:0016787">
    <property type="term" value="F:hydrolase activity"/>
    <property type="evidence" value="ECO:0007669"/>
    <property type="project" value="UniProtKB-KW"/>
</dbReference>
<organism evidence="8 9">
    <name type="scientific">Phormidium tenue NIES-30</name>
    <dbReference type="NCBI Taxonomy" id="549789"/>
    <lineage>
        <taxon>Bacteria</taxon>
        <taxon>Bacillati</taxon>
        <taxon>Cyanobacteriota</taxon>
        <taxon>Cyanophyceae</taxon>
        <taxon>Oscillatoriophycideae</taxon>
        <taxon>Oscillatoriales</taxon>
        <taxon>Oscillatoriaceae</taxon>
        <taxon>Phormidium</taxon>
    </lineage>
</organism>
<dbReference type="SMART" id="SM00490">
    <property type="entry name" value="HELICc"/>
    <property type="match status" value="1"/>
</dbReference>
<dbReference type="Gene3D" id="3.40.50.10810">
    <property type="entry name" value="Tandem AAA-ATPase domain"/>
    <property type="match status" value="1"/>
</dbReference>
<keyword evidence="2" id="KW-0378">Hydrolase</keyword>
<dbReference type="GO" id="GO:0004386">
    <property type="term" value="F:helicase activity"/>
    <property type="evidence" value="ECO:0007669"/>
    <property type="project" value="UniProtKB-KW"/>
</dbReference>
<dbReference type="InterPro" id="IPR001650">
    <property type="entry name" value="Helicase_C-like"/>
</dbReference>
<keyword evidence="5" id="KW-0175">Coiled coil</keyword>
<evidence type="ECO:0000313" key="9">
    <source>
        <dbReference type="Proteomes" id="UP000185557"/>
    </source>
</evidence>
<keyword evidence="1" id="KW-0547">Nucleotide-binding</keyword>
<dbReference type="AlphaFoldDB" id="A0A1U7J003"/>
<dbReference type="PROSITE" id="PS51194">
    <property type="entry name" value="HELICASE_CTER"/>
    <property type="match status" value="1"/>
</dbReference>
<dbReference type="EMBL" id="MRCG01000021">
    <property type="protein sequence ID" value="OKH44696.1"/>
    <property type="molecule type" value="Genomic_DNA"/>
</dbReference>
<dbReference type="CDD" id="cd18011">
    <property type="entry name" value="DEXDc_RapA"/>
    <property type="match status" value="1"/>
</dbReference>
<dbReference type="PANTHER" id="PTHR45766">
    <property type="entry name" value="DNA ANNEALING HELICASE AND ENDONUCLEASE ZRANB3 FAMILY MEMBER"/>
    <property type="match status" value="1"/>
</dbReference>
<dbReference type="PROSITE" id="PS51192">
    <property type="entry name" value="HELICASE_ATP_BIND_1"/>
    <property type="match status" value="1"/>
</dbReference>
<dbReference type="GO" id="GO:0005524">
    <property type="term" value="F:ATP binding"/>
    <property type="evidence" value="ECO:0007669"/>
    <property type="project" value="UniProtKB-KW"/>
</dbReference>
<evidence type="ECO:0000256" key="1">
    <source>
        <dbReference type="ARBA" id="ARBA00022741"/>
    </source>
</evidence>
<accession>A0A1U7J003</accession>
<dbReference type="InterPro" id="IPR027417">
    <property type="entry name" value="P-loop_NTPase"/>
</dbReference>
<keyword evidence="4" id="KW-0067">ATP-binding</keyword>
<dbReference type="Proteomes" id="UP000185557">
    <property type="component" value="Unassembled WGS sequence"/>
</dbReference>